<name>A0A5B7ZUR4_9BACT</name>
<dbReference type="KEGG" id="hyj:FHG12_00665"/>
<keyword evidence="5" id="KW-1185">Reference proteome</keyword>
<dbReference type="GO" id="GO:0004553">
    <property type="term" value="F:hydrolase activity, hydrolyzing O-glycosyl compounds"/>
    <property type="evidence" value="ECO:0007669"/>
    <property type="project" value="InterPro"/>
</dbReference>
<gene>
    <name evidence="4" type="ORF">FHG12_00665</name>
</gene>
<feature type="chain" id="PRO_5022924941" evidence="3">
    <location>
        <begin position="38"/>
        <end position="881"/>
    </location>
</feature>
<dbReference type="PROSITE" id="PS00659">
    <property type="entry name" value="GLYCOSYL_HYDROL_F5"/>
    <property type="match status" value="1"/>
</dbReference>
<keyword evidence="2" id="KW-0326">Glycosidase</keyword>
<evidence type="ECO:0000313" key="5">
    <source>
        <dbReference type="Proteomes" id="UP000305398"/>
    </source>
</evidence>
<dbReference type="InterPro" id="IPR018087">
    <property type="entry name" value="Glyco_hydro_5_CS"/>
</dbReference>
<dbReference type="EMBL" id="CP040896">
    <property type="protein sequence ID" value="QDA58700.1"/>
    <property type="molecule type" value="Genomic_DNA"/>
</dbReference>
<protein>
    <submittedName>
        <fullName evidence="4">Membrane or secreted protein</fullName>
    </submittedName>
</protein>
<dbReference type="Gene3D" id="3.20.20.80">
    <property type="entry name" value="Glycosidases"/>
    <property type="match status" value="1"/>
</dbReference>
<dbReference type="Proteomes" id="UP000305398">
    <property type="component" value="Chromosome"/>
</dbReference>
<dbReference type="OrthoDB" id="9809937at2"/>
<proteinExistence type="predicted"/>
<feature type="signal peptide" evidence="3">
    <location>
        <begin position="1"/>
        <end position="37"/>
    </location>
</feature>
<organism evidence="4 5">
    <name type="scientific">Hymenobacter jejuensis</name>
    <dbReference type="NCBI Taxonomy" id="2502781"/>
    <lineage>
        <taxon>Bacteria</taxon>
        <taxon>Pseudomonadati</taxon>
        <taxon>Bacteroidota</taxon>
        <taxon>Cytophagia</taxon>
        <taxon>Cytophagales</taxon>
        <taxon>Hymenobacteraceae</taxon>
        <taxon>Hymenobacter</taxon>
    </lineage>
</organism>
<sequence>MLYSFPAFLAGTWRRMSLTVSLVLAFLLTLGASQAKAQSPPPAKADVYIDKAGVLRWQGSKQEVALFGVNYTAPFAYSYRAHQKLGVKLEQAIDQDVYHLSRLGIDAFRLHVWDVEITDTLGNLLANEHLRLLDYLIQQLKQRHIKIVLTPIAYWGNGYPEQDTLMTGFSSIYPKGRAYNNPRAIKAQENYLTQFLNHRNQYTGQLNREDPDIIAYEVCNEPHYRQPESEVTTFIQRMVQAMRATGYRKPIFYNLAESPSVSNAILSSPVDGFTFQWYPSGLVNGHTLRGNPLPYVNQYPIPYRQDSRFTSKPRLVYEFESADILQPLMYPMMARSFRAAGFQWATQFAYDPLALAYANTEYQTHYLNLAYTPAKAISLLIAGKVFRQVKRNQQFPAFPADSVFNDFRVSYRAGVSELNTPEEFFYTGTTTSKPRKPTALRRVAGTGSSAVVRYEGTGAYFLDRLAPGIWRFEVMPDAIAVRDPFATTSLRQPVTRIVWNTQRLRLTLPGLGNDFAVRGLNEGNSLQAQAADGTVRLRPGVYVVAARGKNTTAFTAQTTLGAIKLGEFVAPSPTQLPVQVIHTAPVQVQAGQPVTLRATVAGAEAADSVLLVAQHFYGQTRTLPMRRLTLTSAEATVPTDLLYPGLLRYWVVVKHNGRNTTFPGSFAGSPRDWDYAPREHWEVPIVATGTALPLFRAAQDQAQVEAGGITGGGWADYVTGNDGQLALRLRQSPPPTGDNAPTPDPAAPAAFLRAYFGDRLATRTPDASNFREVVMRARRGAGAGRVRLVLITRDAAAYVADVELSGEMQEIRVPLTVFRLGSQELLPRPYPGFLPLTFQAPGPAALPLAQAEVLQVVLDRATAAPAGAERPFLDIESVYLR</sequence>
<evidence type="ECO:0000256" key="2">
    <source>
        <dbReference type="ARBA" id="ARBA00023295"/>
    </source>
</evidence>
<evidence type="ECO:0000256" key="1">
    <source>
        <dbReference type="ARBA" id="ARBA00022801"/>
    </source>
</evidence>
<dbReference type="AlphaFoldDB" id="A0A5B7ZUR4"/>
<dbReference type="InterPro" id="IPR017853">
    <property type="entry name" value="GH"/>
</dbReference>
<keyword evidence="1" id="KW-0378">Hydrolase</keyword>
<dbReference type="GO" id="GO:0005975">
    <property type="term" value="P:carbohydrate metabolic process"/>
    <property type="evidence" value="ECO:0007669"/>
    <property type="project" value="InterPro"/>
</dbReference>
<dbReference type="RefSeq" id="WP_139513599.1">
    <property type="nucleotide sequence ID" value="NZ_CP040896.1"/>
</dbReference>
<keyword evidence="3" id="KW-0732">Signal</keyword>
<accession>A0A5B7ZUR4</accession>
<dbReference type="SUPFAM" id="SSF51445">
    <property type="entry name" value="(Trans)glycosidases"/>
    <property type="match status" value="1"/>
</dbReference>
<reference evidence="4 5" key="1">
    <citation type="submission" date="2019-06" db="EMBL/GenBank/DDBJ databases">
        <authorList>
            <person name="Srinivasan S."/>
        </authorList>
    </citation>
    <scope>NUCLEOTIDE SEQUENCE [LARGE SCALE GENOMIC DNA]</scope>
    <source>
        <strain evidence="4 5">17J68-5</strain>
    </source>
</reference>
<evidence type="ECO:0000256" key="3">
    <source>
        <dbReference type="SAM" id="SignalP"/>
    </source>
</evidence>
<evidence type="ECO:0000313" key="4">
    <source>
        <dbReference type="EMBL" id="QDA58700.1"/>
    </source>
</evidence>